<feature type="compositionally biased region" description="Polar residues" evidence="2">
    <location>
        <begin position="117"/>
        <end position="127"/>
    </location>
</feature>
<reference evidence="4" key="1">
    <citation type="journal article" date="2021" name="IMA Fungus">
        <title>Genomic characterization of three marine fungi, including Emericellopsis atlantica sp. nov. with signatures of a generalist lifestyle and marine biomass degradation.</title>
        <authorList>
            <person name="Hagestad O.C."/>
            <person name="Hou L."/>
            <person name="Andersen J.H."/>
            <person name="Hansen E.H."/>
            <person name="Altermark B."/>
            <person name="Li C."/>
            <person name="Kuhnert E."/>
            <person name="Cox R.J."/>
            <person name="Crous P.W."/>
            <person name="Spatafora J.W."/>
            <person name="Lail K."/>
            <person name="Amirebrahimi M."/>
            <person name="Lipzen A."/>
            <person name="Pangilinan J."/>
            <person name="Andreopoulos W."/>
            <person name="Hayes R.D."/>
            <person name="Ng V."/>
            <person name="Grigoriev I.V."/>
            <person name="Jackson S.A."/>
            <person name="Sutton T.D.S."/>
            <person name="Dobson A.D.W."/>
            <person name="Rama T."/>
        </authorList>
    </citation>
    <scope>NUCLEOTIDE SEQUENCE</scope>
    <source>
        <strain evidence="4">TRa018bII</strain>
    </source>
</reference>
<feature type="domain" description="C2H2-type" evidence="3">
    <location>
        <begin position="270"/>
        <end position="297"/>
    </location>
</feature>
<gene>
    <name evidence="4" type="ORF">BJ875DRAFT_437813</name>
</gene>
<feature type="compositionally biased region" description="Polar residues" evidence="2">
    <location>
        <begin position="141"/>
        <end position="156"/>
    </location>
</feature>
<dbReference type="PROSITE" id="PS00028">
    <property type="entry name" value="ZINC_FINGER_C2H2_1"/>
    <property type="match status" value="1"/>
</dbReference>
<dbReference type="OrthoDB" id="10056939at2759"/>
<organism evidence="4 5">
    <name type="scientific">Amylocarpus encephaloides</name>
    <dbReference type="NCBI Taxonomy" id="45428"/>
    <lineage>
        <taxon>Eukaryota</taxon>
        <taxon>Fungi</taxon>
        <taxon>Dikarya</taxon>
        <taxon>Ascomycota</taxon>
        <taxon>Pezizomycotina</taxon>
        <taxon>Leotiomycetes</taxon>
        <taxon>Helotiales</taxon>
        <taxon>Helotiales incertae sedis</taxon>
        <taxon>Amylocarpus</taxon>
    </lineage>
</organism>
<protein>
    <recommendedName>
        <fullName evidence="3">C2H2-type domain-containing protein</fullName>
    </recommendedName>
</protein>
<keyword evidence="1" id="KW-0862">Zinc</keyword>
<dbReference type="EMBL" id="MU251375">
    <property type="protein sequence ID" value="KAG9238137.1"/>
    <property type="molecule type" value="Genomic_DNA"/>
</dbReference>
<evidence type="ECO:0000256" key="1">
    <source>
        <dbReference type="PROSITE-ProRule" id="PRU00042"/>
    </source>
</evidence>
<evidence type="ECO:0000259" key="3">
    <source>
        <dbReference type="PROSITE" id="PS50157"/>
    </source>
</evidence>
<feature type="compositionally biased region" description="Polar residues" evidence="2">
    <location>
        <begin position="1"/>
        <end position="11"/>
    </location>
</feature>
<sequence length="493" mass="57065">MQPLSDDQASTLRRWVSHKGKRRPGKRDRDFLCEEKNLTSEQIDWWWENVDSSKCDEAAMVLSNQPGAGHVQDNHANVQSTQFPQPLFQPNATLQFQNMDYELYPPTREIQPWSPMGQPQQQESSPFPGQFNHLHGAHHSGSWSMGSGNQNRTTMSSASSVPFLSRTARSSMSSSIWTSDSASLHSTQSVYIPTTDDIMIDSTNCPEDQKFNSGAFHHNSISCSAPRFSCKSIPEEQTHFSAQQAPQIKTPLDECPPPVPPKPAKYQVLYSCTVCEKGFPRKDDWRRHEESHDPQTYWICMMDEYALLVPTGWLCAFCNTFKKERGEMTEHLLRRHKINECTNKHESKRKWHRKDKLKQHLTQVHHLADNSPGSWEYWNRDVTRKKWAWGCGYCGKCLFTWKGRNDHIAEHYEKEHITVFQWYDSRVIKALLKQAYPDFNVLDAWKVRNPNGDQHLEWSKADASTLRRKLEFHENTPEKIALEAQVLASEFMG</sequence>
<evidence type="ECO:0000256" key="2">
    <source>
        <dbReference type="SAM" id="MobiDB-lite"/>
    </source>
</evidence>
<dbReference type="InterPro" id="IPR013087">
    <property type="entry name" value="Znf_C2H2_type"/>
</dbReference>
<evidence type="ECO:0000313" key="5">
    <source>
        <dbReference type="Proteomes" id="UP000824998"/>
    </source>
</evidence>
<comment type="caution">
    <text evidence="4">The sequence shown here is derived from an EMBL/GenBank/DDBJ whole genome shotgun (WGS) entry which is preliminary data.</text>
</comment>
<dbReference type="AlphaFoldDB" id="A0A9P8C973"/>
<name>A0A9P8C973_9HELO</name>
<accession>A0A9P8C973</accession>
<dbReference type="PROSITE" id="PS50157">
    <property type="entry name" value="ZINC_FINGER_C2H2_2"/>
    <property type="match status" value="1"/>
</dbReference>
<keyword evidence="5" id="KW-1185">Reference proteome</keyword>
<feature type="compositionally biased region" description="Basic residues" evidence="2">
    <location>
        <begin position="15"/>
        <end position="26"/>
    </location>
</feature>
<evidence type="ECO:0000313" key="4">
    <source>
        <dbReference type="EMBL" id="KAG9238137.1"/>
    </source>
</evidence>
<dbReference type="SMART" id="SM00355">
    <property type="entry name" value="ZnF_C2H2"/>
    <property type="match status" value="3"/>
</dbReference>
<dbReference type="Gene3D" id="3.30.160.60">
    <property type="entry name" value="Classic Zinc Finger"/>
    <property type="match status" value="1"/>
</dbReference>
<proteinExistence type="predicted"/>
<feature type="region of interest" description="Disordered" evidence="2">
    <location>
        <begin position="1"/>
        <end position="27"/>
    </location>
</feature>
<keyword evidence="1" id="KW-0863">Zinc-finger</keyword>
<keyword evidence="1" id="KW-0479">Metal-binding</keyword>
<dbReference type="GO" id="GO:0008270">
    <property type="term" value="F:zinc ion binding"/>
    <property type="evidence" value="ECO:0007669"/>
    <property type="project" value="UniProtKB-KW"/>
</dbReference>
<dbReference type="Proteomes" id="UP000824998">
    <property type="component" value="Unassembled WGS sequence"/>
</dbReference>
<feature type="region of interest" description="Disordered" evidence="2">
    <location>
        <begin position="107"/>
        <end position="156"/>
    </location>
</feature>